<protein>
    <submittedName>
        <fullName evidence="1">Uncharacterized protein</fullName>
    </submittedName>
</protein>
<organism evidence="1 2">
    <name type="scientific">Rhizobium rhizogenes (strain K84 / ATCC BAA-868)</name>
    <name type="common">Agrobacterium radiobacter</name>
    <dbReference type="NCBI Taxonomy" id="311403"/>
    <lineage>
        <taxon>Bacteria</taxon>
        <taxon>Pseudomonadati</taxon>
        <taxon>Pseudomonadota</taxon>
        <taxon>Alphaproteobacteria</taxon>
        <taxon>Hyphomicrobiales</taxon>
        <taxon>Rhizobiaceae</taxon>
        <taxon>Rhizobium/Agrobacterium group</taxon>
        <taxon>Rhizobium</taxon>
    </lineage>
</organism>
<name>B9J9D8_RHIR8</name>
<evidence type="ECO:0000313" key="1">
    <source>
        <dbReference type="EMBL" id="ACM27540.1"/>
    </source>
</evidence>
<proteinExistence type="predicted"/>
<dbReference type="EMBL" id="CP000628">
    <property type="protein sequence ID" value="ACM27540.1"/>
    <property type="molecule type" value="Genomic_DNA"/>
</dbReference>
<dbReference type="Proteomes" id="UP000001600">
    <property type="component" value="Chromosome 1"/>
</dbReference>
<accession>B9J9D8</accession>
<dbReference type="AlphaFoldDB" id="B9J9D8"/>
<dbReference type="KEGG" id="ara:Arad_3636"/>
<dbReference type="STRING" id="311403.Arad_3636"/>
<dbReference type="HOGENOM" id="CLU_3003778_0_0_5"/>
<gene>
    <name evidence="1" type="ordered locus">Arad_3636</name>
</gene>
<evidence type="ECO:0000313" key="2">
    <source>
        <dbReference type="Proteomes" id="UP000001600"/>
    </source>
</evidence>
<reference evidence="1 2" key="1">
    <citation type="journal article" date="2009" name="J. Bacteriol.">
        <title>Genome sequences of three Agrobacterium biovars help elucidate the evolution of multichromosome genomes in bacteria.</title>
        <authorList>
            <person name="Slater S.C."/>
            <person name="Goldman B.S."/>
            <person name="Goodner B."/>
            <person name="Setubal J.C."/>
            <person name="Farrand S.K."/>
            <person name="Nester E.W."/>
            <person name="Burr T.J."/>
            <person name="Banta L."/>
            <person name="Dickerman A.W."/>
            <person name="Paulsen I."/>
            <person name="Otten L."/>
            <person name="Suen G."/>
            <person name="Welch R."/>
            <person name="Almeida N.F."/>
            <person name="Arnold F."/>
            <person name="Burton O.T."/>
            <person name="Du Z."/>
            <person name="Ewing A."/>
            <person name="Godsy E."/>
            <person name="Heisel S."/>
            <person name="Houmiel K.L."/>
            <person name="Jhaveri J."/>
            <person name="Lu J."/>
            <person name="Miller N.M."/>
            <person name="Norton S."/>
            <person name="Chen Q."/>
            <person name="Phoolcharoen W."/>
            <person name="Ohlin V."/>
            <person name="Ondrusek D."/>
            <person name="Pride N."/>
            <person name="Stricklin S.L."/>
            <person name="Sun J."/>
            <person name="Wheeler C."/>
            <person name="Wilson L."/>
            <person name="Zhu H."/>
            <person name="Wood D.W."/>
        </authorList>
    </citation>
    <scope>NUCLEOTIDE SEQUENCE [LARGE SCALE GENOMIC DNA]</scope>
    <source>
        <strain evidence="2">K84 / ATCC BAA-868</strain>
    </source>
</reference>
<sequence>MRTSVLGRECSHNPTLPLLAYTDLKDQWVPDWYGPAVYADGKDGNQLVARKTVIVA</sequence>